<evidence type="ECO:0000313" key="4">
    <source>
        <dbReference type="Proteomes" id="UP000494165"/>
    </source>
</evidence>
<dbReference type="AlphaFoldDB" id="A0A8S1BZY5"/>
<dbReference type="EMBL" id="CADEPI010000005">
    <property type="protein sequence ID" value="CAB3361230.1"/>
    <property type="molecule type" value="Genomic_DNA"/>
</dbReference>
<reference evidence="3 4" key="1">
    <citation type="submission" date="2020-04" db="EMBL/GenBank/DDBJ databases">
        <authorList>
            <person name="Alioto T."/>
            <person name="Alioto T."/>
            <person name="Gomez Garrido J."/>
        </authorList>
    </citation>
    <scope>NUCLEOTIDE SEQUENCE [LARGE SCALE GENOMIC DNA]</scope>
</reference>
<evidence type="ECO:0000256" key="2">
    <source>
        <dbReference type="SAM" id="Phobius"/>
    </source>
</evidence>
<organism evidence="3 4">
    <name type="scientific">Cloeon dipterum</name>
    <dbReference type="NCBI Taxonomy" id="197152"/>
    <lineage>
        <taxon>Eukaryota</taxon>
        <taxon>Metazoa</taxon>
        <taxon>Ecdysozoa</taxon>
        <taxon>Arthropoda</taxon>
        <taxon>Hexapoda</taxon>
        <taxon>Insecta</taxon>
        <taxon>Pterygota</taxon>
        <taxon>Palaeoptera</taxon>
        <taxon>Ephemeroptera</taxon>
        <taxon>Pisciforma</taxon>
        <taxon>Baetidae</taxon>
        <taxon>Cloeon</taxon>
    </lineage>
</organism>
<keyword evidence="2" id="KW-1133">Transmembrane helix</keyword>
<evidence type="ECO:0000256" key="1">
    <source>
        <dbReference type="SAM" id="MobiDB-lite"/>
    </source>
</evidence>
<gene>
    <name evidence="3" type="ORF">CLODIP_2_CD11417</name>
</gene>
<keyword evidence="2" id="KW-0472">Membrane</keyword>
<keyword evidence="2" id="KW-0812">Transmembrane</keyword>
<feature type="transmembrane region" description="Helical" evidence="2">
    <location>
        <begin position="57"/>
        <end position="78"/>
    </location>
</feature>
<keyword evidence="4" id="KW-1185">Reference proteome</keyword>
<accession>A0A8S1BZY5</accession>
<dbReference type="Proteomes" id="UP000494165">
    <property type="component" value="Unassembled WGS sequence"/>
</dbReference>
<feature type="transmembrane region" description="Helical" evidence="2">
    <location>
        <begin position="21"/>
        <end position="45"/>
    </location>
</feature>
<name>A0A8S1BZY5_9INSE</name>
<proteinExistence type="predicted"/>
<sequence>MVAFLAKLSNKLLPQGDSLNLWRKFVLFIAIIQFFTFNIVCAVAHKGGFNGGKIGIFILPIALFLLIFIIGISCVQVIKMIGKKTKNTEVAGQGDAEAGPGIGPKERPTAVNGTENIDEPPAGIVAGWT</sequence>
<protein>
    <submittedName>
        <fullName evidence="3">Uncharacterized protein</fullName>
    </submittedName>
</protein>
<feature type="region of interest" description="Disordered" evidence="1">
    <location>
        <begin position="91"/>
        <end position="129"/>
    </location>
</feature>
<comment type="caution">
    <text evidence="3">The sequence shown here is derived from an EMBL/GenBank/DDBJ whole genome shotgun (WGS) entry which is preliminary data.</text>
</comment>
<evidence type="ECO:0000313" key="3">
    <source>
        <dbReference type="EMBL" id="CAB3361230.1"/>
    </source>
</evidence>